<protein>
    <recommendedName>
        <fullName evidence="1">Nudix hydrolase domain-containing protein</fullName>
    </recommendedName>
</protein>
<dbReference type="Gene3D" id="3.90.79.10">
    <property type="entry name" value="Nucleoside Triphosphate Pyrophosphohydrolase"/>
    <property type="match status" value="1"/>
</dbReference>
<sequence>MGSEPIFAENTIHILTSADTSATAPPPRGTGVRQSSMYRSFTPRALMAGCPASGTSDSFNYTPMFSFYEVILQCNKFQQDVGSLYEFWVLDHAHPVGYMLPEFVRPMVWNTVGFEVNDKKRRVHLKPRRQKGESILQACQREFITLCRSNTSKVDGVMKWVAAWDKSGDAEHHPIRGLGSHLTGLKVPSPLRGVFGIVTAGTHMNMFTVKDDGGQPKIHVWVAKRAENVTYAGKLDQLVAGAMGPGDNNDPLKTLCREATEEAGLVVNMENGRVTKGGEHVGVVLQGPQISFFDKKDGIAGSEHGQLEPGVRFIFDLEVAPGFVPEPGEPESIAGFFLKTVDEVKSDLKQRKWKPNSGLVMLDFLLRKGQIQPEEDNFYGRLKPALQRQLPFARI</sequence>
<name>A0A8E5HLV6_USTVR</name>
<dbReference type="OrthoDB" id="10261522at2759"/>
<dbReference type="InterPro" id="IPR015797">
    <property type="entry name" value="NUDIX_hydrolase-like_dom_sf"/>
</dbReference>
<evidence type="ECO:0000313" key="3">
    <source>
        <dbReference type="Proteomes" id="UP000027002"/>
    </source>
</evidence>
<feature type="domain" description="Nudix hydrolase" evidence="1">
    <location>
        <begin position="190"/>
        <end position="361"/>
    </location>
</feature>
<dbReference type="InterPro" id="IPR000086">
    <property type="entry name" value="NUDIX_hydrolase_dom"/>
</dbReference>
<accession>A0A8E5HLV6</accession>
<dbReference type="EMBL" id="CP072754">
    <property type="protein sequence ID" value="QUC17831.1"/>
    <property type="molecule type" value="Genomic_DNA"/>
</dbReference>
<reference evidence="2" key="1">
    <citation type="submission" date="2020-03" db="EMBL/GenBank/DDBJ databases">
        <title>A mixture of massive structural variations and highly conserved coding sequences in Ustilaginoidea virens genome.</title>
        <authorList>
            <person name="Zhang K."/>
            <person name="Zhao Z."/>
            <person name="Zhang Z."/>
            <person name="Li Y."/>
            <person name="Hsiang T."/>
            <person name="Sun W."/>
        </authorList>
    </citation>
    <scope>NUCLEOTIDE SEQUENCE</scope>
    <source>
        <strain evidence="2">UV-8b</strain>
    </source>
</reference>
<dbReference type="PROSITE" id="PS51462">
    <property type="entry name" value="NUDIX"/>
    <property type="match status" value="1"/>
</dbReference>
<evidence type="ECO:0000313" key="2">
    <source>
        <dbReference type="EMBL" id="QUC17831.1"/>
    </source>
</evidence>
<evidence type="ECO:0000259" key="1">
    <source>
        <dbReference type="PROSITE" id="PS51462"/>
    </source>
</evidence>
<keyword evidence="3" id="KW-1185">Reference proteome</keyword>
<dbReference type="AlphaFoldDB" id="A0A8E5HLV6"/>
<dbReference type="Proteomes" id="UP000027002">
    <property type="component" value="Chromosome 2"/>
</dbReference>
<dbReference type="CDD" id="cd03676">
    <property type="entry name" value="NUDIX_Tnr3_like"/>
    <property type="match status" value="1"/>
</dbReference>
<dbReference type="KEGG" id="uvi:66062850"/>
<dbReference type="GeneID" id="66062850"/>
<gene>
    <name evidence="2" type="ORF">UV8b_02072</name>
</gene>
<proteinExistence type="predicted"/>
<dbReference type="RefSeq" id="XP_042995504.1">
    <property type="nucleotide sequence ID" value="XM_043139570.1"/>
</dbReference>
<dbReference type="SUPFAM" id="SSF55811">
    <property type="entry name" value="Nudix"/>
    <property type="match status" value="1"/>
</dbReference>
<organism evidence="2 3">
    <name type="scientific">Ustilaginoidea virens</name>
    <name type="common">Rice false smut fungus</name>
    <name type="synonym">Villosiclava virens</name>
    <dbReference type="NCBI Taxonomy" id="1159556"/>
    <lineage>
        <taxon>Eukaryota</taxon>
        <taxon>Fungi</taxon>
        <taxon>Dikarya</taxon>
        <taxon>Ascomycota</taxon>
        <taxon>Pezizomycotina</taxon>
        <taxon>Sordariomycetes</taxon>
        <taxon>Hypocreomycetidae</taxon>
        <taxon>Hypocreales</taxon>
        <taxon>Clavicipitaceae</taxon>
        <taxon>Ustilaginoidea</taxon>
    </lineage>
</organism>